<reference evidence="1 2" key="1">
    <citation type="journal article" date="2010" name="Genome Biol. Evol.">
        <title>The sequence of a 1.8-mb bacterial linear plasmid reveals a rich evolutionary reservoir of secondary metabolic pathways.</title>
        <authorList>
            <person name="Medema M.H."/>
            <person name="Trefzer A."/>
            <person name="Kovalchuk A."/>
            <person name="van den Berg M."/>
            <person name="Mueller U."/>
            <person name="Heijne W."/>
            <person name="Wu L."/>
            <person name="Alam M.T."/>
            <person name="Ronning C.M."/>
            <person name="Nierman W.C."/>
            <person name="Bovenberg R.A.L."/>
            <person name="Breitling R."/>
            <person name="Takano E."/>
        </authorList>
    </citation>
    <scope>NUCLEOTIDE SEQUENCE [LARGE SCALE GENOMIC DNA]</scope>
    <source>
        <strain evidence="2">ATCC 27064 / DSM 738 / JCM 4710 / NBRC 13307 / NCIMB 12785 / NRRL 3585 / VKM Ac-602</strain>
    </source>
</reference>
<name>B5GYF9_STRCL</name>
<gene>
    <name evidence="1" type="ORF">SCLAV_5393</name>
</gene>
<accession>B5GYF9</accession>
<proteinExistence type="predicted"/>
<sequence>MEDEPSIAGVLSNRPALPRVDVSTAATVCQARHLAERSARTPCCST</sequence>
<evidence type="ECO:0000313" key="1">
    <source>
        <dbReference type="EMBL" id="EFG10460.1"/>
    </source>
</evidence>
<protein>
    <submittedName>
        <fullName evidence="1">Uncharacterized protein</fullName>
    </submittedName>
</protein>
<dbReference type="EMBL" id="CM000913">
    <property type="protein sequence ID" value="EFG10460.1"/>
    <property type="molecule type" value="Genomic_DNA"/>
</dbReference>
<organism evidence="1 2">
    <name type="scientific">Streptomyces clavuligerus</name>
    <dbReference type="NCBI Taxonomy" id="1901"/>
    <lineage>
        <taxon>Bacteria</taxon>
        <taxon>Bacillati</taxon>
        <taxon>Actinomycetota</taxon>
        <taxon>Actinomycetes</taxon>
        <taxon>Kitasatosporales</taxon>
        <taxon>Streptomycetaceae</taxon>
        <taxon>Streptomyces</taxon>
    </lineage>
</organism>
<dbReference type="AlphaFoldDB" id="B5GYF9"/>
<dbReference type="Proteomes" id="UP000002357">
    <property type="component" value="Chromosome"/>
</dbReference>
<keyword evidence="2" id="KW-1185">Reference proteome</keyword>
<evidence type="ECO:0000313" key="2">
    <source>
        <dbReference type="Proteomes" id="UP000002357"/>
    </source>
</evidence>